<protein>
    <recommendedName>
        <fullName evidence="11">Permease</fullName>
    </recommendedName>
</protein>
<evidence type="ECO:0000256" key="4">
    <source>
        <dbReference type="ARBA" id="ARBA00022475"/>
    </source>
</evidence>
<feature type="transmembrane region" description="Helical" evidence="8">
    <location>
        <begin position="287"/>
        <end position="309"/>
    </location>
</feature>
<dbReference type="GeneID" id="5145389"/>
<evidence type="ECO:0000313" key="10">
    <source>
        <dbReference type="Proteomes" id="UP000000663"/>
    </source>
</evidence>
<feature type="transmembrane region" description="Helical" evidence="8">
    <location>
        <begin position="91"/>
        <end position="110"/>
    </location>
</feature>
<feature type="transmembrane region" description="Helical" evidence="8">
    <location>
        <begin position="122"/>
        <end position="147"/>
    </location>
</feature>
<name>Q0W0J5_METAR</name>
<evidence type="ECO:0000256" key="5">
    <source>
        <dbReference type="ARBA" id="ARBA00022692"/>
    </source>
</evidence>
<dbReference type="Pfam" id="PF03547">
    <property type="entry name" value="Mem_trans"/>
    <property type="match status" value="1"/>
</dbReference>
<keyword evidence="4" id="KW-1003">Cell membrane</keyword>
<feature type="transmembrane region" description="Helical" evidence="8">
    <location>
        <begin position="201"/>
        <end position="223"/>
    </location>
</feature>
<evidence type="ECO:0000256" key="1">
    <source>
        <dbReference type="ARBA" id="ARBA00004651"/>
    </source>
</evidence>
<evidence type="ECO:0000256" key="3">
    <source>
        <dbReference type="ARBA" id="ARBA00022448"/>
    </source>
</evidence>
<evidence type="ECO:0000313" key="9">
    <source>
        <dbReference type="EMBL" id="CAJ38098.1"/>
    </source>
</evidence>
<evidence type="ECO:0000256" key="6">
    <source>
        <dbReference type="ARBA" id="ARBA00022989"/>
    </source>
</evidence>
<reference evidence="9 10" key="1">
    <citation type="journal article" date="2006" name="Science">
        <title>Genome of rice cluster I archaea -- the key methane producers in the rice rhizosphere.</title>
        <authorList>
            <person name="Erkel C."/>
            <person name="Kube M."/>
            <person name="Reinhardt R."/>
            <person name="Liesack W."/>
        </authorList>
    </citation>
    <scope>NUCLEOTIDE SEQUENCE [LARGE SCALE GENOMIC DNA]</scope>
    <source>
        <strain evidence="10">DSM 22066 / NBRC 105507 / MRE50</strain>
    </source>
</reference>
<organism evidence="9 10">
    <name type="scientific">Methanocella arvoryzae (strain DSM 22066 / NBRC 105507 / MRE50)</name>
    <dbReference type="NCBI Taxonomy" id="351160"/>
    <lineage>
        <taxon>Archaea</taxon>
        <taxon>Methanobacteriati</taxon>
        <taxon>Methanobacteriota</taxon>
        <taxon>Stenosarchaea group</taxon>
        <taxon>Methanomicrobia</taxon>
        <taxon>Methanocellales</taxon>
        <taxon>Methanocellaceae</taxon>
        <taxon>Methanocella</taxon>
    </lineage>
</organism>
<evidence type="ECO:0008006" key="11">
    <source>
        <dbReference type="Google" id="ProtNLM"/>
    </source>
</evidence>
<dbReference type="PANTHER" id="PTHR36838:SF3">
    <property type="entry name" value="TRANSPORTER AUXIN EFFLUX CARRIER EC FAMILY"/>
    <property type="match status" value="1"/>
</dbReference>
<dbReference type="EMBL" id="AM114193">
    <property type="protein sequence ID" value="CAJ38098.1"/>
    <property type="molecule type" value="Genomic_DNA"/>
</dbReference>
<keyword evidence="7 8" id="KW-0472">Membrane</keyword>
<feature type="transmembrane region" description="Helical" evidence="8">
    <location>
        <begin position="6"/>
        <end position="26"/>
    </location>
</feature>
<dbReference type="InterPro" id="IPR004776">
    <property type="entry name" value="Mem_transp_PIN-like"/>
</dbReference>
<comment type="similarity">
    <text evidence="2">Belongs to the auxin efflux carrier (TC 2.A.69) family.</text>
</comment>
<sequence>MSFIGVVVPIFGLMLIGWLLKATGIFPEWLVKLVNDYVYYIGITVITFLSLHDTDKRLLLDPSIYLLNLLPIILIVVLALAAAHLLKLDRLAIPVLITCAFFGNTGYIGFPLNASVQGTDSLGLTAFISTFYTIIVFTFGVYLFRYYSRPEPGEQEHRDAGNDLKTMITGLLKLPIVWATILGLALSPVVLPDLLRIPMEWISASTSPLALLATGAMISGSGFRENLKALGVISILKLAVMPAIVIVMGAVMGMSGTVYRTSLLEAATPVGVTNAVIAEQYRADKTLASGAVVISTVLFLGSLIVVLLFV</sequence>
<evidence type="ECO:0000256" key="2">
    <source>
        <dbReference type="ARBA" id="ARBA00010145"/>
    </source>
</evidence>
<proteinExistence type="inferred from homology"/>
<dbReference type="AlphaFoldDB" id="Q0W0J5"/>
<dbReference type="PANTHER" id="PTHR36838">
    <property type="entry name" value="AUXIN EFFLUX CARRIER FAMILY PROTEIN"/>
    <property type="match status" value="1"/>
</dbReference>
<dbReference type="InterPro" id="IPR038770">
    <property type="entry name" value="Na+/solute_symporter_sf"/>
</dbReference>
<dbReference type="GO" id="GO:0005886">
    <property type="term" value="C:plasma membrane"/>
    <property type="evidence" value="ECO:0007669"/>
    <property type="project" value="UniProtKB-SubCell"/>
</dbReference>
<gene>
    <name evidence="9" type="ORF">RRC386</name>
</gene>
<dbReference type="RefSeq" id="WP_012034493.1">
    <property type="nucleotide sequence ID" value="NC_009464.1"/>
</dbReference>
<keyword evidence="3" id="KW-0813">Transport</keyword>
<feature type="transmembrane region" description="Helical" evidence="8">
    <location>
        <begin position="64"/>
        <end position="86"/>
    </location>
</feature>
<keyword evidence="5 8" id="KW-0812">Transmembrane</keyword>
<dbReference type="GO" id="GO:0055085">
    <property type="term" value="P:transmembrane transport"/>
    <property type="evidence" value="ECO:0007669"/>
    <property type="project" value="InterPro"/>
</dbReference>
<feature type="transmembrane region" description="Helical" evidence="8">
    <location>
        <begin position="33"/>
        <end position="52"/>
    </location>
</feature>
<feature type="transmembrane region" description="Helical" evidence="8">
    <location>
        <begin position="235"/>
        <end position="254"/>
    </location>
</feature>
<evidence type="ECO:0000256" key="7">
    <source>
        <dbReference type="ARBA" id="ARBA00023136"/>
    </source>
</evidence>
<keyword evidence="10" id="KW-1185">Reference proteome</keyword>
<feature type="transmembrane region" description="Helical" evidence="8">
    <location>
        <begin position="168"/>
        <end position="189"/>
    </location>
</feature>
<dbReference type="Proteomes" id="UP000000663">
    <property type="component" value="Chromosome"/>
</dbReference>
<dbReference type="eggNOG" id="arCOG04756">
    <property type="taxonomic scope" value="Archaea"/>
</dbReference>
<accession>Q0W0J5</accession>
<evidence type="ECO:0000256" key="8">
    <source>
        <dbReference type="SAM" id="Phobius"/>
    </source>
</evidence>
<dbReference type="OrthoDB" id="147743at2157"/>
<keyword evidence="6 8" id="KW-1133">Transmembrane helix</keyword>
<dbReference type="STRING" id="351160.RRC386"/>
<dbReference type="KEGG" id="rci:RRC386"/>
<comment type="subcellular location">
    <subcellularLocation>
        <location evidence="1">Cell membrane</location>
        <topology evidence="1">Multi-pass membrane protein</topology>
    </subcellularLocation>
</comment>
<dbReference type="Gene3D" id="1.20.1530.20">
    <property type="match status" value="1"/>
</dbReference>